<dbReference type="Proteomes" id="UP000298787">
    <property type="component" value="Chromosome 1"/>
</dbReference>
<evidence type="ECO:0000313" key="3">
    <source>
        <dbReference type="Proteomes" id="UP000298787"/>
    </source>
</evidence>
<reference evidence="2 3" key="1">
    <citation type="submission" date="2019-01" db="EMBL/GenBank/DDBJ databases">
        <title>Genome Assembly of Collichthys lucidus.</title>
        <authorList>
            <person name="Cai M."/>
            <person name="Xiao S."/>
        </authorList>
    </citation>
    <scope>NUCLEOTIDE SEQUENCE [LARGE SCALE GENOMIC DNA]</scope>
    <source>
        <strain evidence="2">JT15FE1705JMU</strain>
        <tissue evidence="2">Muscle</tissue>
    </source>
</reference>
<feature type="region of interest" description="Disordered" evidence="1">
    <location>
        <begin position="44"/>
        <end position="83"/>
    </location>
</feature>
<evidence type="ECO:0000256" key="1">
    <source>
        <dbReference type="SAM" id="MobiDB-lite"/>
    </source>
</evidence>
<feature type="compositionally biased region" description="Basic and acidic residues" evidence="1">
    <location>
        <begin position="45"/>
        <end position="54"/>
    </location>
</feature>
<sequence length="121" mass="13251">MGSRNKVQVGTTNRWRKTAEPWRVTGRLLFVFFLLSRLGQGADRGFLDRGERDGSPTATPQSKEQGGFPAQDTVSVIDPSPQKEGRSLLSVLGKTNIELNSERATISHCGGQGRRDLLLPS</sequence>
<organism evidence="2 3">
    <name type="scientific">Collichthys lucidus</name>
    <name type="common">Big head croaker</name>
    <name type="synonym">Sciaena lucida</name>
    <dbReference type="NCBI Taxonomy" id="240159"/>
    <lineage>
        <taxon>Eukaryota</taxon>
        <taxon>Metazoa</taxon>
        <taxon>Chordata</taxon>
        <taxon>Craniata</taxon>
        <taxon>Vertebrata</taxon>
        <taxon>Euteleostomi</taxon>
        <taxon>Actinopterygii</taxon>
        <taxon>Neopterygii</taxon>
        <taxon>Teleostei</taxon>
        <taxon>Neoteleostei</taxon>
        <taxon>Acanthomorphata</taxon>
        <taxon>Eupercaria</taxon>
        <taxon>Sciaenidae</taxon>
        <taxon>Collichthys</taxon>
    </lineage>
</organism>
<protein>
    <submittedName>
        <fullName evidence="2">Uncharacterized protein</fullName>
    </submittedName>
</protein>
<accession>A0A4U5TWV0</accession>
<dbReference type="EMBL" id="CM014078">
    <property type="protein sequence ID" value="TKS65950.1"/>
    <property type="molecule type" value="Genomic_DNA"/>
</dbReference>
<gene>
    <name evidence="2" type="ORF">D9C73_000006</name>
</gene>
<evidence type="ECO:0000313" key="2">
    <source>
        <dbReference type="EMBL" id="TKS65950.1"/>
    </source>
</evidence>
<keyword evidence="3" id="KW-1185">Reference proteome</keyword>
<proteinExistence type="predicted"/>
<name>A0A4U5TWV0_COLLU</name>
<dbReference type="AlphaFoldDB" id="A0A4U5TWV0"/>